<dbReference type="GO" id="GO:0006284">
    <property type="term" value="P:base-excision repair"/>
    <property type="evidence" value="ECO:0007669"/>
    <property type="project" value="InterPro"/>
</dbReference>
<dbReference type="GO" id="GO:0003905">
    <property type="term" value="F:alkylbase DNA N-glycosylase activity"/>
    <property type="evidence" value="ECO:0007669"/>
    <property type="project" value="InterPro"/>
</dbReference>
<dbReference type="EMBL" id="JTLV02000001">
    <property type="protein sequence ID" value="PQM30658.1"/>
    <property type="molecule type" value="Genomic_DNA"/>
</dbReference>
<organism evidence="5 6">
    <name type="scientific">Spiroplasma poulsonii</name>
    <dbReference type="NCBI Taxonomy" id="2138"/>
    <lineage>
        <taxon>Bacteria</taxon>
        <taxon>Bacillati</taxon>
        <taxon>Mycoplasmatota</taxon>
        <taxon>Mollicutes</taxon>
        <taxon>Entomoplasmatales</taxon>
        <taxon>Spiroplasmataceae</taxon>
        <taxon>Spiroplasma</taxon>
    </lineage>
</organism>
<gene>
    <name evidence="5" type="ORF">SMSRO_SF004380</name>
</gene>
<dbReference type="InterPro" id="IPR036995">
    <property type="entry name" value="MPG_sf"/>
</dbReference>
<dbReference type="SUPFAM" id="SSF50486">
    <property type="entry name" value="FMT C-terminal domain-like"/>
    <property type="match status" value="1"/>
</dbReference>
<evidence type="ECO:0000256" key="1">
    <source>
        <dbReference type="ARBA" id="ARBA00009232"/>
    </source>
</evidence>
<dbReference type="PANTHER" id="PTHR10429">
    <property type="entry name" value="DNA-3-METHYLADENINE GLYCOSYLASE"/>
    <property type="match status" value="1"/>
</dbReference>
<dbReference type="Pfam" id="PF02245">
    <property type="entry name" value="Pur_DNA_glyco"/>
    <property type="match status" value="1"/>
</dbReference>
<keyword evidence="4" id="KW-0234">DNA repair</keyword>
<evidence type="ECO:0000256" key="4">
    <source>
        <dbReference type="ARBA" id="ARBA00023204"/>
    </source>
</evidence>
<keyword evidence="6" id="KW-1185">Reference proteome</keyword>
<reference evidence="5 6" key="1">
    <citation type="journal article" date="2015" name="MBio">
        <title>Genome sequence of the Drosophila melanogaster male-killing Spiroplasma strain MSRO endosymbiont.</title>
        <authorList>
            <person name="Paredes J.C."/>
            <person name="Herren J.K."/>
            <person name="Schupfer F."/>
            <person name="Marin R."/>
            <person name="Claverol S."/>
            <person name="Kuo C.H."/>
            <person name="Lemaitre B."/>
            <person name="Beven L."/>
        </authorList>
    </citation>
    <scope>NUCLEOTIDE SEQUENCE [LARGE SCALE GENOMIC DNA]</scope>
    <source>
        <strain evidence="5 6">MSRO</strain>
    </source>
</reference>
<dbReference type="InterPro" id="IPR011034">
    <property type="entry name" value="Formyl_transferase-like_C_sf"/>
</dbReference>
<comment type="caution">
    <text evidence="5">The sequence shown here is derived from an EMBL/GenBank/DDBJ whole genome shotgun (WGS) entry which is preliminary data.</text>
</comment>
<proteinExistence type="inferred from homology"/>
<comment type="similarity">
    <text evidence="1">Belongs to the DNA glycosylase MPG family.</text>
</comment>
<accession>A0A2P6FB18</accession>
<protein>
    <submittedName>
        <fullName evidence="5">3-methyladenine DNA glycosylase</fullName>
    </submittedName>
</protein>
<keyword evidence="3" id="KW-0378">Hydrolase</keyword>
<name>A0A2P6FB18_9MOLU</name>
<dbReference type="Proteomes" id="UP000031565">
    <property type="component" value="Unassembled WGS sequence"/>
</dbReference>
<evidence type="ECO:0000313" key="5">
    <source>
        <dbReference type="EMBL" id="PQM30658.1"/>
    </source>
</evidence>
<keyword evidence="2" id="KW-0227">DNA damage</keyword>
<dbReference type="Gene3D" id="3.10.300.10">
    <property type="entry name" value="Methylpurine-DNA glycosylase (MPG)"/>
    <property type="match status" value="1"/>
</dbReference>
<evidence type="ECO:0000313" key="6">
    <source>
        <dbReference type="Proteomes" id="UP000031565"/>
    </source>
</evidence>
<dbReference type="GO" id="GO:0003677">
    <property type="term" value="F:DNA binding"/>
    <property type="evidence" value="ECO:0007669"/>
    <property type="project" value="InterPro"/>
</dbReference>
<dbReference type="PANTHER" id="PTHR10429:SF0">
    <property type="entry name" value="DNA-3-METHYLADENINE GLYCOSYLASE"/>
    <property type="match status" value="1"/>
</dbReference>
<dbReference type="STRING" id="2138.SMSRO_v1c04100"/>
<evidence type="ECO:0000256" key="2">
    <source>
        <dbReference type="ARBA" id="ARBA00022763"/>
    </source>
</evidence>
<sequence length="117" mass="13236">MIYGMYFCLNIVTDQVYYPSAVLLRAGEIILDETIPNFISKPNLANGPGKLSRYLKINKTDDGLNLIKSSTLYLGQETTPSVFDITTTPRVNIDYATNFKLKPYCFYITNHKAVSKK</sequence>
<dbReference type="AlphaFoldDB" id="A0A2P6FB18"/>
<dbReference type="InterPro" id="IPR003180">
    <property type="entry name" value="MPG"/>
</dbReference>
<evidence type="ECO:0000256" key="3">
    <source>
        <dbReference type="ARBA" id="ARBA00022801"/>
    </source>
</evidence>